<evidence type="ECO:0000259" key="6">
    <source>
        <dbReference type="Pfam" id="PF03135"/>
    </source>
</evidence>
<dbReference type="InterPro" id="IPR043964">
    <property type="entry name" value="P-loop_TraG"/>
</dbReference>
<dbReference type="SUPFAM" id="SSF52540">
    <property type="entry name" value="P-loop containing nucleoside triphosphate hydrolases"/>
    <property type="match status" value="1"/>
</dbReference>
<dbReference type="Pfam" id="PF19044">
    <property type="entry name" value="P-loop_TraG"/>
    <property type="match status" value="1"/>
</dbReference>
<feature type="domain" description="TraG P-loop" evidence="7">
    <location>
        <begin position="574"/>
        <end position="702"/>
    </location>
</feature>
<evidence type="ECO:0000313" key="9">
    <source>
        <dbReference type="Proteomes" id="UP000500767"/>
    </source>
</evidence>
<evidence type="ECO:0000256" key="4">
    <source>
        <dbReference type="ARBA" id="ARBA00023026"/>
    </source>
</evidence>
<dbReference type="NCBIfam" id="TIGR00929">
    <property type="entry name" value="VirB4_CagE"/>
    <property type="match status" value="1"/>
</dbReference>
<geneLocation type="plasmid" evidence="8 9">
    <name>unnamed4</name>
</geneLocation>
<dbReference type="InterPro" id="IPR027417">
    <property type="entry name" value="P-loop_NTPase"/>
</dbReference>
<feature type="domain" description="CagE TrbE VirB component of type IV transporter system central" evidence="6">
    <location>
        <begin position="183"/>
        <end position="381"/>
    </location>
</feature>
<dbReference type="RefSeq" id="WP_171837158.1">
    <property type="nucleotide sequence ID" value="NZ_CP053711.1"/>
</dbReference>
<keyword evidence="2" id="KW-0547">Nucleotide-binding</keyword>
<dbReference type="InterPro" id="IPR018145">
    <property type="entry name" value="CagE_TrbE_VirB_cntrl_dom"/>
</dbReference>
<keyword evidence="8" id="KW-0614">Plasmid</keyword>
<keyword evidence="3" id="KW-0067">ATP-binding</keyword>
<keyword evidence="9" id="KW-1185">Reference proteome</keyword>
<name>A0A6M8HZ18_9PROT</name>
<dbReference type="GO" id="GO:0005524">
    <property type="term" value="F:ATP binding"/>
    <property type="evidence" value="ECO:0007669"/>
    <property type="project" value="UniProtKB-KW"/>
</dbReference>
<dbReference type="PANTHER" id="PTHR30121:SF12">
    <property type="entry name" value="TYPE IV SECRETION SYSTEM PROTEIN CAGE"/>
    <property type="match status" value="1"/>
</dbReference>
<dbReference type="Proteomes" id="UP000500767">
    <property type="component" value="Plasmid unnamed4"/>
</dbReference>
<evidence type="ECO:0000256" key="3">
    <source>
        <dbReference type="ARBA" id="ARBA00022840"/>
    </source>
</evidence>
<organism evidence="8 9">
    <name type="scientific">Lichenicola cladoniae</name>
    <dbReference type="NCBI Taxonomy" id="1484109"/>
    <lineage>
        <taxon>Bacteria</taxon>
        <taxon>Pseudomonadati</taxon>
        <taxon>Pseudomonadota</taxon>
        <taxon>Alphaproteobacteria</taxon>
        <taxon>Acetobacterales</taxon>
        <taxon>Acetobacteraceae</taxon>
        <taxon>Lichenicola</taxon>
    </lineage>
</organism>
<comment type="similarity">
    <text evidence="1">Belongs to the TrbE/VirB4 family.</text>
</comment>
<dbReference type="Pfam" id="PF03135">
    <property type="entry name" value="CagE_TrbE_VirB"/>
    <property type="match status" value="1"/>
</dbReference>
<dbReference type="KEGG" id="lck:HN018_27000"/>
<dbReference type="InterPro" id="IPR051162">
    <property type="entry name" value="T4SS_component"/>
</dbReference>
<dbReference type="InterPro" id="IPR004346">
    <property type="entry name" value="CagE_TrbE_VirB"/>
</dbReference>
<gene>
    <name evidence="8" type="ORF">HN018_27000</name>
</gene>
<dbReference type="AlphaFoldDB" id="A0A6M8HZ18"/>
<accession>A0A6M8HZ18</accession>
<reference evidence="8 9" key="1">
    <citation type="journal article" date="2014" name="World J. Microbiol. Biotechnol.">
        <title>Biodiversity and physiological characteristics of Antarctic and Arctic lichens-associated bacteria.</title>
        <authorList>
            <person name="Lee Y.M."/>
            <person name="Kim E.H."/>
            <person name="Lee H.K."/>
            <person name="Hong S.G."/>
        </authorList>
    </citation>
    <scope>NUCLEOTIDE SEQUENCE [LARGE SCALE GENOMIC DNA]</scope>
    <source>
        <strain evidence="8 9">PAMC 26569</strain>
        <plasmid evidence="8">unnamed4</plasmid>
    </source>
</reference>
<evidence type="ECO:0000313" key="8">
    <source>
        <dbReference type="EMBL" id="QKE93773.1"/>
    </source>
</evidence>
<proteinExistence type="inferred from homology"/>
<dbReference type="EMBL" id="CP053711">
    <property type="protein sequence ID" value="QKE93773.1"/>
    <property type="molecule type" value="Genomic_DNA"/>
</dbReference>
<evidence type="ECO:0000256" key="1">
    <source>
        <dbReference type="ARBA" id="ARBA00006512"/>
    </source>
</evidence>
<dbReference type="PANTHER" id="PTHR30121">
    <property type="entry name" value="UNCHARACTERIZED PROTEIN YJGR-RELATED"/>
    <property type="match status" value="1"/>
</dbReference>
<evidence type="ECO:0000256" key="5">
    <source>
        <dbReference type="ARBA" id="ARBA00023635"/>
    </source>
</evidence>
<sequence length="799" mass="87065">MFKLAAAAREREPDTYVPFVGHAAPGTLLLDDGSKLVMIRLGGVAWETADPELVNARHAQRNILFRNIASDRLVLATHVIRSMADADEYPTGECRSGFARELDAAYRGRLLDGRLYRNDLFLSVLLRPSQAGGQRVSGLLNRRRRGELNRTPSVPDMERLETTVTTLIAGLAEYQPKRLALRSNARGVVFSEIAEALRLVLTLDRMPVPLVNGHLGGAIYTDRVIVGREAIELRAPGGSTYAAGFGLREYPASTWPGMFDAILAAPYCCVLTQTFAFLNKQVAQDKMTRKQNQMANASDKAASQAVGLSEAADLLQSNAFVMGDHHLTLVAFADTLPALSEVVAHARRDLAESGAVVTREDLALEAVYWAQLPGNMRLRSRPGAINSRNFAAMASLHNYPPGPARGHWGEPLTVFRTTGGTPYRFHLHASTATVTDLGNIFIAGPSGSGKTLWVLFTLALAEKHGATVVYFDKDRGGEILARALGGSYLVLPSGQPSGLAPLKALDAAPGNLVFLKQLITGLITADGVELPPDMDRRLDQGLRQVMSLPPKHRSLGELRAFLGQADANGPGARLEKWCQGGSLGWVLDNDTDDVRLDASFLGFDMTAVLDDPRTRGPMMAYLFHRVESLLDGRRMIVAIDEFWKALADEAFRDLVNDKLKTIRKLNGVVILATQSPRDALNSPIAHSIIEQCPTQIFMPNDKADEADYRTGFKLTEGEFEAVSQDLVQAGPDGGRRFLLKQGNASVACELNLSGLDDMRAVLSGTKSTVALMEQLIRELGPEPDVWLPVFRRSYRQAAA</sequence>
<dbReference type="Gene3D" id="3.40.50.300">
    <property type="entry name" value="P-loop containing nucleotide triphosphate hydrolases"/>
    <property type="match status" value="1"/>
</dbReference>
<protein>
    <recommendedName>
        <fullName evidence="5">Type IV secretion system protein virB4</fullName>
    </recommendedName>
</protein>
<evidence type="ECO:0000256" key="2">
    <source>
        <dbReference type="ARBA" id="ARBA00022741"/>
    </source>
</evidence>
<evidence type="ECO:0000259" key="7">
    <source>
        <dbReference type="Pfam" id="PF19044"/>
    </source>
</evidence>
<keyword evidence="4" id="KW-0843">Virulence</keyword>